<name>A0A1L9RDW7_ASPWE</name>
<proteinExistence type="inferred from homology"/>
<dbReference type="Gene3D" id="3.40.50.300">
    <property type="entry name" value="P-loop containing nucleotide triphosphate hydrolases"/>
    <property type="match status" value="1"/>
</dbReference>
<dbReference type="RefSeq" id="XP_040686755.1">
    <property type="nucleotide sequence ID" value="XM_040828534.1"/>
</dbReference>
<gene>
    <name evidence="4" type="ORF">ASPWEDRAFT_114929</name>
</gene>
<keyword evidence="1" id="KW-0547">Nucleotide-binding</keyword>
<evidence type="ECO:0000313" key="5">
    <source>
        <dbReference type="Proteomes" id="UP000184383"/>
    </source>
</evidence>
<dbReference type="InterPro" id="IPR030379">
    <property type="entry name" value="G_SEPTIN_dom"/>
</dbReference>
<dbReference type="OrthoDB" id="4150765at2759"/>
<accession>A0A1L9RDW7</accession>
<dbReference type="PANTHER" id="PTHR18884">
    <property type="entry name" value="SEPTIN"/>
    <property type="match status" value="1"/>
</dbReference>
<dbReference type="EMBL" id="KV878214">
    <property type="protein sequence ID" value="OJJ33078.1"/>
    <property type="molecule type" value="Genomic_DNA"/>
</dbReference>
<evidence type="ECO:0000256" key="2">
    <source>
        <dbReference type="SAM" id="MobiDB-lite"/>
    </source>
</evidence>
<feature type="compositionally biased region" description="Polar residues" evidence="2">
    <location>
        <begin position="159"/>
        <end position="169"/>
    </location>
</feature>
<protein>
    <recommendedName>
        <fullName evidence="3">Septin-type G domain-containing protein</fullName>
    </recommendedName>
</protein>
<dbReference type="Pfam" id="PF00735">
    <property type="entry name" value="Septin"/>
    <property type="match status" value="1"/>
</dbReference>
<evidence type="ECO:0000259" key="3">
    <source>
        <dbReference type="PROSITE" id="PS51719"/>
    </source>
</evidence>
<reference evidence="5" key="1">
    <citation type="journal article" date="2017" name="Genome Biol.">
        <title>Comparative genomics reveals high biological diversity and specific adaptations in the industrially and medically important fungal genus Aspergillus.</title>
        <authorList>
            <person name="de Vries R.P."/>
            <person name="Riley R."/>
            <person name="Wiebenga A."/>
            <person name="Aguilar-Osorio G."/>
            <person name="Amillis S."/>
            <person name="Uchima C.A."/>
            <person name="Anderluh G."/>
            <person name="Asadollahi M."/>
            <person name="Askin M."/>
            <person name="Barry K."/>
            <person name="Battaglia E."/>
            <person name="Bayram O."/>
            <person name="Benocci T."/>
            <person name="Braus-Stromeyer S.A."/>
            <person name="Caldana C."/>
            <person name="Canovas D."/>
            <person name="Cerqueira G.C."/>
            <person name="Chen F."/>
            <person name="Chen W."/>
            <person name="Choi C."/>
            <person name="Clum A."/>
            <person name="Dos Santos R.A."/>
            <person name="Damasio A.R."/>
            <person name="Diallinas G."/>
            <person name="Emri T."/>
            <person name="Fekete E."/>
            <person name="Flipphi M."/>
            <person name="Freyberg S."/>
            <person name="Gallo A."/>
            <person name="Gournas C."/>
            <person name="Habgood R."/>
            <person name="Hainaut M."/>
            <person name="Harispe M.L."/>
            <person name="Henrissat B."/>
            <person name="Hilden K.S."/>
            <person name="Hope R."/>
            <person name="Hossain A."/>
            <person name="Karabika E."/>
            <person name="Karaffa L."/>
            <person name="Karanyi Z."/>
            <person name="Krasevec N."/>
            <person name="Kuo A."/>
            <person name="Kusch H."/>
            <person name="LaButti K."/>
            <person name="Lagendijk E.L."/>
            <person name="Lapidus A."/>
            <person name="Levasseur A."/>
            <person name="Lindquist E."/>
            <person name="Lipzen A."/>
            <person name="Logrieco A.F."/>
            <person name="MacCabe A."/>
            <person name="Maekelae M.R."/>
            <person name="Malavazi I."/>
            <person name="Melin P."/>
            <person name="Meyer V."/>
            <person name="Mielnichuk N."/>
            <person name="Miskei M."/>
            <person name="Molnar A.P."/>
            <person name="Mule G."/>
            <person name="Ngan C.Y."/>
            <person name="Orejas M."/>
            <person name="Orosz E."/>
            <person name="Ouedraogo J.P."/>
            <person name="Overkamp K.M."/>
            <person name="Park H.-S."/>
            <person name="Perrone G."/>
            <person name="Piumi F."/>
            <person name="Punt P.J."/>
            <person name="Ram A.F."/>
            <person name="Ramon A."/>
            <person name="Rauscher S."/>
            <person name="Record E."/>
            <person name="Riano-Pachon D.M."/>
            <person name="Robert V."/>
            <person name="Roehrig J."/>
            <person name="Ruller R."/>
            <person name="Salamov A."/>
            <person name="Salih N.S."/>
            <person name="Samson R.A."/>
            <person name="Sandor E."/>
            <person name="Sanguinetti M."/>
            <person name="Schuetze T."/>
            <person name="Sepcic K."/>
            <person name="Shelest E."/>
            <person name="Sherlock G."/>
            <person name="Sophianopoulou V."/>
            <person name="Squina F.M."/>
            <person name="Sun H."/>
            <person name="Susca A."/>
            <person name="Todd R.B."/>
            <person name="Tsang A."/>
            <person name="Unkles S.E."/>
            <person name="van de Wiele N."/>
            <person name="van Rossen-Uffink D."/>
            <person name="Oliveira J.V."/>
            <person name="Vesth T.C."/>
            <person name="Visser J."/>
            <person name="Yu J.-H."/>
            <person name="Zhou M."/>
            <person name="Andersen M.R."/>
            <person name="Archer D.B."/>
            <person name="Baker S.E."/>
            <person name="Benoit I."/>
            <person name="Brakhage A.A."/>
            <person name="Braus G.H."/>
            <person name="Fischer R."/>
            <person name="Frisvad J.C."/>
            <person name="Goldman G.H."/>
            <person name="Houbraken J."/>
            <person name="Oakley B."/>
            <person name="Pocsi I."/>
            <person name="Scazzocchio C."/>
            <person name="Seiboth B."/>
            <person name="vanKuyk P.A."/>
            <person name="Wortman J."/>
            <person name="Dyer P.S."/>
            <person name="Grigoriev I.V."/>
        </authorList>
    </citation>
    <scope>NUCLEOTIDE SEQUENCE [LARGE SCALE GENOMIC DNA]</scope>
    <source>
        <strain evidence="5">DTO 134E9</strain>
    </source>
</reference>
<feature type="region of interest" description="Disordered" evidence="2">
    <location>
        <begin position="1"/>
        <end position="114"/>
    </location>
</feature>
<comment type="similarity">
    <text evidence="1">Belongs to the TRAFAC class TrmE-Era-EngA-EngB-Septin-like GTPase superfamily. Septin GTPase family.</text>
</comment>
<keyword evidence="1" id="KW-0342">GTP-binding</keyword>
<dbReference type="STRING" id="1073089.A0A1L9RDW7"/>
<feature type="compositionally biased region" description="Basic residues" evidence="2">
    <location>
        <begin position="520"/>
        <end position="536"/>
    </location>
</feature>
<feature type="region of interest" description="Disordered" evidence="2">
    <location>
        <begin position="520"/>
        <end position="556"/>
    </location>
</feature>
<dbReference type="InterPro" id="IPR046707">
    <property type="entry name" value="DUF6780"/>
</dbReference>
<feature type="compositionally biased region" description="Acidic residues" evidence="2">
    <location>
        <begin position="42"/>
        <end position="52"/>
    </location>
</feature>
<feature type="compositionally biased region" description="Polar residues" evidence="2">
    <location>
        <begin position="17"/>
        <end position="29"/>
    </location>
</feature>
<evidence type="ECO:0000256" key="1">
    <source>
        <dbReference type="RuleBase" id="RU004560"/>
    </source>
</evidence>
<feature type="region of interest" description="Disordered" evidence="2">
    <location>
        <begin position="127"/>
        <end position="169"/>
    </location>
</feature>
<dbReference type="AlphaFoldDB" id="A0A1L9RDW7"/>
<dbReference type="Proteomes" id="UP000184383">
    <property type="component" value="Unassembled WGS sequence"/>
</dbReference>
<feature type="compositionally biased region" description="Low complexity" evidence="2">
    <location>
        <begin position="543"/>
        <end position="556"/>
    </location>
</feature>
<feature type="domain" description="Septin-type G" evidence="3">
    <location>
        <begin position="230"/>
        <end position="532"/>
    </location>
</feature>
<dbReference type="InterPro" id="IPR027417">
    <property type="entry name" value="P-loop_NTPase"/>
</dbReference>
<organism evidence="4 5">
    <name type="scientific">Aspergillus wentii DTO 134E9</name>
    <dbReference type="NCBI Taxonomy" id="1073089"/>
    <lineage>
        <taxon>Eukaryota</taxon>
        <taxon>Fungi</taxon>
        <taxon>Dikarya</taxon>
        <taxon>Ascomycota</taxon>
        <taxon>Pezizomycotina</taxon>
        <taxon>Eurotiomycetes</taxon>
        <taxon>Eurotiomycetidae</taxon>
        <taxon>Eurotiales</taxon>
        <taxon>Aspergillaceae</taxon>
        <taxon>Aspergillus</taxon>
        <taxon>Aspergillus subgen. Cremei</taxon>
    </lineage>
</organism>
<dbReference type="Pfam" id="PF20571">
    <property type="entry name" value="DUF6780"/>
    <property type="match status" value="1"/>
</dbReference>
<dbReference type="PROSITE" id="PS51719">
    <property type="entry name" value="G_SEPTIN"/>
    <property type="match status" value="1"/>
</dbReference>
<dbReference type="GeneID" id="63744382"/>
<evidence type="ECO:0000313" key="4">
    <source>
        <dbReference type="EMBL" id="OJJ33078.1"/>
    </source>
</evidence>
<dbReference type="VEuPathDB" id="FungiDB:ASPWEDRAFT_114929"/>
<dbReference type="SUPFAM" id="SSF52540">
    <property type="entry name" value="P-loop containing nucleoside triphosphate hydrolases"/>
    <property type="match status" value="1"/>
</dbReference>
<keyword evidence="5" id="KW-1185">Reference proteome</keyword>
<sequence>MRPVPDVVSHRSRKSSFEQQWTDPRNTAPATFFLTRSSHDNDPEDELSQDDSEISKDSTYGVQSLGEATYPATLGASKCQPDPPSDNKLSPSRAQHPHEDCHEEDGEALPSIRRRSTLRPFDLLNSKIDTASLQPPSDPSLSRPLTPFNLSNPDDHPSLPSSPKSISNQSLKNLDDISIGDDLSSQAIASGEEDDEPRDAPGLGPDNKSQLIMPSLRMPSRRPFTERGKGIGRLKVLLAGAPGSGKTSLIKSIVQVCEDIVHVDPFPSPAPPSPHSWSRPQTRITQVQSMPTVISETYASTKPYPPWWSDLEDSRVLRRRKSMGDIVLERNLCFVDTPANSLSRAGQTDTIVQYMHQQLLRATDSLDSLNIDFQNLLAGNGGSQVDTIIYLISEESLSTDIECIRKLCDLTNVIPVISKADLLLPGQVAALKASFHKHAQAASIKPFLFGDLGLGGIDGIDPRLPFAVSSAASSDDDVMDASTLMSPDYVQPLVPSELGLLVEKMFDRDNLAWMRHSAAKKLTQRQRGQPRQRRQSTHSAPRSLSQSSMSGLGSPLPSVCSSDGIVSLASGCSPSYTIARIADYTQSEEKLAQVHLAKWASDLQRSLQNERERYAAMTRGDRAVWLTERLGECVVDGSLVPITQTPGFCGLHQAPSDKTGGGFLVRTPDGQGIEYHLAKLSPHDPLGVVWWTDDVKRRGWTIVQIVGSFGVVGGLALWLAKTWGLPSRSLSEWHLNWSGHQ</sequence>
<dbReference type="GO" id="GO:0005525">
    <property type="term" value="F:GTP binding"/>
    <property type="evidence" value="ECO:0007669"/>
    <property type="project" value="UniProtKB-KW"/>
</dbReference>
<feature type="region of interest" description="Disordered" evidence="2">
    <location>
        <begin position="189"/>
        <end position="227"/>
    </location>
</feature>